<dbReference type="PANTHER" id="PTHR11799:SF30">
    <property type="entry name" value="SERUM PARAOXONASE_ARYLESTERASE 2"/>
    <property type="match status" value="1"/>
</dbReference>
<dbReference type="EMBL" id="DF977452">
    <property type="protein sequence ID" value="GAP84218.2"/>
    <property type="molecule type" value="Genomic_DNA"/>
</dbReference>
<keyword evidence="1" id="KW-0732">Signal</keyword>
<dbReference type="AlphaFoldDB" id="A0A1S7ULM0"/>
<dbReference type="OMA" id="NDHYITK"/>
<protein>
    <submittedName>
        <fullName evidence="2">Putative six-bladed beta--like protein</fullName>
    </submittedName>
</protein>
<evidence type="ECO:0000313" key="3">
    <source>
        <dbReference type="Proteomes" id="UP000054516"/>
    </source>
</evidence>
<dbReference type="Gene3D" id="2.120.10.30">
    <property type="entry name" value="TolB, C-terminal domain"/>
    <property type="match status" value="1"/>
</dbReference>
<keyword evidence="3" id="KW-1185">Reference proteome</keyword>
<organism evidence="2">
    <name type="scientific">Rosellinia necatrix</name>
    <name type="common">White root-rot fungus</name>
    <dbReference type="NCBI Taxonomy" id="77044"/>
    <lineage>
        <taxon>Eukaryota</taxon>
        <taxon>Fungi</taxon>
        <taxon>Dikarya</taxon>
        <taxon>Ascomycota</taxon>
        <taxon>Pezizomycotina</taxon>
        <taxon>Sordariomycetes</taxon>
        <taxon>Xylariomycetidae</taxon>
        <taxon>Xylariales</taxon>
        <taxon>Xylariaceae</taxon>
        <taxon>Rosellinia</taxon>
    </lineage>
</organism>
<sequence length="417" mass="46007">MVLKDILVTILVTYLLRLACDRSQVLFLFWKNAPHRLVKVNTFASHEIRFSDRIRSCEDVLMVESKGLAILACDPGRERWNTVMGIFHEPAESGGLYVFNYENTSASDDEALKQLKFVDFKFESDFHSLGVAYNESSSTLFVANHRHGQPAIEVFKLDLEEYTATHLRSVQHRLIRQPNSIALINDREFYVTNSHRFQIRDRPFVARVETSMGLATGTVVHVHVDIDADADASASPQDPAPAVRARVVARVPFANGIELLNPMMAAVASSSTAKIHLFSIRPRAGTAATSPPRFSRIFEFDVPFAPDNLSLESGTTNASALLIAGHPHLPSLSAFSATRHVCNGAPDKLAAADEATRKTCRTLSAPSWVARWTPDGGVETLYADVKYPSSSTAVRDTGRKIGIVSGLYAKGILVWRD</sequence>
<accession>A0A1S7ULM0</accession>
<evidence type="ECO:0000313" key="2">
    <source>
        <dbReference type="EMBL" id="GAP84218.2"/>
    </source>
</evidence>
<dbReference type="PANTHER" id="PTHR11799">
    <property type="entry name" value="PARAOXONASE"/>
    <property type="match status" value="1"/>
</dbReference>
<dbReference type="SUPFAM" id="SSF63829">
    <property type="entry name" value="Calcium-dependent phosphotriesterase"/>
    <property type="match status" value="1"/>
</dbReference>
<evidence type="ECO:0000256" key="1">
    <source>
        <dbReference type="SAM" id="SignalP"/>
    </source>
</evidence>
<name>A0A1S7ULM0_ROSNE</name>
<reference evidence="2" key="1">
    <citation type="submission" date="2016-03" db="EMBL/GenBank/DDBJ databases">
        <title>Draft genome sequence of Rosellinia necatrix.</title>
        <authorList>
            <person name="Kanematsu S."/>
        </authorList>
    </citation>
    <scope>NUCLEOTIDE SEQUENCE [LARGE SCALE GENOMIC DNA]</scope>
    <source>
        <strain evidence="2">W97</strain>
    </source>
</reference>
<dbReference type="InterPro" id="IPR011042">
    <property type="entry name" value="6-blade_b-propeller_TolB-like"/>
</dbReference>
<gene>
    <name evidence="2" type="ORF">SAMD00023353_0700080</name>
</gene>
<dbReference type="Proteomes" id="UP000054516">
    <property type="component" value="Unassembled WGS sequence"/>
</dbReference>
<proteinExistence type="predicted"/>
<dbReference type="OrthoDB" id="5307922at2759"/>
<dbReference type="InterPro" id="IPR051288">
    <property type="entry name" value="Serum_paraoxonase/arylesterase"/>
</dbReference>
<feature type="signal peptide" evidence="1">
    <location>
        <begin position="1"/>
        <end position="20"/>
    </location>
</feature>
<feature type="chain" id="PRO_5012549043" evidence="1">
    <location>
        <begin position="21"/>
        <end position="417"/>
    </location>
</feature>